<evidence type="ECO:0000256" key="6">
    <source>
        <dbReference type="SAM" id="Phobius"/>
    </source>
</evidence>
<feature type="transmembrane region" description="Helical" evidence="6">
    <location>
        <begin position="173"/>
        <end position="198"/>
    </location>
</feature>
<comment type="subcellular location">
    <subcellularLocation>
        <location evidence="1">Membrane</location>
        <topology evidence="1">Multi-pass membrane protein</topology>
    </subcellularLocation>
</comment>
<dbReference type="GeneID" id="64603041"/>
<reference evidence="8" key="1">
    <citation type="journal article" date="2020" name="New Phytol.">
        <title>Comparative genomics reveals dynamic genome evolution in host specialist ectomycorrhizal fungi.</title>
        <authorList>
            <person name="Lofgren L.A."/>
            <person name="Nguyen N.H."/>
            <person name="Vilgalys R."/>
            <person name="Ruytinx J."/>
            <person name="Liao H.L."/>
            <person name="Branco S."/>
            <person name="Kuo A."/>
            <person name="LaButti K."/>
            <person name="Lipzen A."/>
            <person name="Andreopoulos W."/>
            <person name="Pangilinan J."/>
            <person name="Riley R."/>
            <person name="Hundley H."/>
            <person name="Na H."/>
            <person name="Barry K."/>
            <person name="Grigoriev I.V."/>
            <person name="Stajich J.E."/>
            <person name="Kennedy P.G."/>
        </authorList>
    </citation>
    <scope>NUCLEOTIDE SEQUENCE</scope>
    <source>
        <strain evidence="8">S12</strain>
    </source>
</reference>
<organism evidence="8 9">
    <name type="scientific">Suillus plorans</name>
    <dbReference type="NCBI Taxonomy" id="116603"/>
    <lineage>
        <taxon>Eukaryota</taxon>
        <taxon>Fungi</taxon>
        <taxon>Dikarya</taxon>
        <taxon>Basidiomycota</taxon>
        <taxon>Agaricomycotina</taxon>
        <taxon>Agaricomycetes</taxon>
        <taxon>Agaricomycetidae</taxon>
        <taxon>Boletales</taxon>
        <taxon>Suillineae</taxon>
        <taxon>Suillaceae</taxon>
        <taxon>Suillus</taxon>
    </lineage>
</organism>
<protein>
    <submittedName>
        <fullName evidence="8">Uncharacterized protein</fullName>
    </submittedName>
</protein>
<sequence length="252" mass="27312">MVFASCGHILALSSSALLSSINVFIALTPSRGMSTTWWSRLSKQQGDDQDDRASGSQLGEKDQGIQKSPNENAYWSPGELTFEEDTAGGMGRYLGVTSCTLLIVGKIIGSGIFSTPSSILSSVGSVGASLMLWVLGFLLSFCGLFIWLEFGTMFPRSDGEKVYLEAVYKKPKYLATIVFAANVILLGFTASNCIVSFVCPRAQEHHTTALMATLFHHSLCSDSAIIDVVIPCTNVPVFYPRLSFFNIHRASI</sequence>
<dbReference type="InterPro" id="IPR002293">
    <property type="entry name" value="AA/rel_permease1"/>
</dbReference>
<keyword evidence="7" id="KW-0732">Signal</keyword>
<proteinExistence type="predicted"/>
<feature type="chain" id="PRO_5040201239" evidence="7">
    <location>
        <begin position="33"/>
        <end position="252"/>
    </location>
</feature>
<dbReference type="PANTHER" id="PTHR11785">
    <property type="entry name" value="AMINO ACID TRANSPORTER"/>
    <property type="match status" value="1"/>
</dbReference>
<evidence type="ECO:0000313" key="8">
    <source>
        <dbReference type="EMBL" id="KAG1798642.1"/>
    </source>
</evidence>
<keyword evidence="9" id="KW-1185">Reference proteome</keyword>
<evidence type="ECO:0000256" key="1">
    <source>
        <dbReference type="ARBA" id="ARBA00004141"/>
    </source>
</evidence>
<name>A0A9P7DMU3_9AGAM</name>
<keyword evidence="3 6" id="KW-1133">Transmembrane helix</keyword>
<dbReference type="InterPro" id="IPR050598">
    <property type="entry name" value="AminoAcid_Transporter"/>
</dbReference>
<evidence type="ECO:0000313" key="9">
    <source>
        <dbReference type="Proteomes" id="UP000719766"/>
    </source>
</evidence>
<dbReference type="AlphaFoldDB" id="A0A9P7DMU3"/>
<gene>
    <name evidence="8" type="ORF">HD556DRAFT_1525634</name>
</gene>
<dbReference type="PANTHER" id="PTHR11785:SF382">
    <property type="entry name" value="LOW-AFFINITY METHIONINE PERMEASE"/>
    <property type="match status" value="1"/>
</dbReference>
<dbReference type="GO" id="GO:0016020">
    <property type="term" value="C:membrane"/>
    <property type="evidence" value="ECO:0007669"/>
    <property type="project" value="UniProtKB-SubCell"/>
</dbReference>
<feature type="transmembrane region" description="Helical" evidence="6">
    <location>
        <begin position="126"/>
        <end position="148"/>
    </location>
</feature>
<feature type="signal peptide" evidence="7">
    <location>
        <begin position="1"/>
        <end position="32"/>
    </location>
</feature>
<evidence type="ECO:0000256" key="4">
    <source>
        <dbReference type="ARBA" id="ARBA00023136"/>
    </source>
</evidence>
<keyword evidence="4 6" id="KW-0472">Membrane</keyword>
<feature type="transmembrane region" description="Helical" evidence="6">
    <location>
        <begin position="93"/>
        <end position="114"/>
    </location>
</feature>
<dbReference type="Proteomes" id="UP000719766">
    <property type="component" value="Unassembled WGS sequence"/>
</dbReference>
<dbReference type="Gene3D" id="1.20.1740.10">
    <property type="entry name" value="Amino acid/polyamine transporter I"/>
    <property type="match status" value="1"/>
</dbReference>
<evidence type="ECO:0000256" key="2">
    <source>
        <dbReference type="ARBA" id="ARBA00022692"/>
    </source>
</evidence>
<keyword evidence="2 6" id="KW-0812">Transmembrane</keyword>
<evidence type="ECO:0000256" key="5">
    <source>
        <dbReference type="SAM" id="MobiDB-lite"/>
    </source>
</evidence>
<dbReference type="RefSeq" id="XP_041163328.1">
    <property type="nucleotide sequence ID" value="XM_041309277.1"/>
</dbReference>
<dbReference type="OrthoDB" id="3255017at2759"/>
<dbReference type="GO" id="GO:0015179">
    <property type="term" value="F:L-amino acid transmembrane transporter activity"/>
    <property type="evidence" value="ECO:0007669"/>
    <property type="project" value="TreeGrafter"/>
</dbReference>
<comment type="caution">
    <text evidence="8">The sequence shown here is derived from an EMBL/GenBank/DDBJ whole genome shotgun (WGS) entry which is preliminary data.</text>
</comment>
<dbReference type="EMBL" id="JABBWE010000013">
    <property type="protein sequence ID" value="KAG1798642.1"/>
    <property type="molecule type" value="Genomic_DNA"/>
</dbReference>
<dbReference type="Pfam" id="PF13520">
    <property type="entry name" value="AA_permease_2"/>
    <property type="match status" value="1"/>
</dbReference>
<feature type="region of interest" description="Disordered" evidence="5">
    <location>
        <begin position="38"/>
        <end position="76"/>
    </location>
</feature>
<accession>A0A9P7DMU3</accession>
<evidence type="ECO:0000256" key="7">
    <source>
        <dbReference type="SAM" id="SignalP"/>
    </source>
</evidence>
<evidence type="ECO:0000256" key="3">
    <source>
        <dbReference type="ARBA" id="ARBA00022989"/>
    </source>
</evidence>